<dbReference type="InterPro" id="IPR051841">
    <property type="entry name" value="MT-Golgi_org_protein"/>
</dbReference>
<evidence type="ECO:0000256" key="7">
    <source>
        <dbReference type="ARBA" id="ARBA00022776"/>
    </source>
</evidence>
<feature type="compositionally biased region" description="Basic and acidic residues" evidence="18">
    <location>
        <begin position="335"/>
        <end position="372"/>
    </location>
</feature>
<feature type="region of interest" description="Disordered" evidence="18">
    <location>
        <begin position="824"/>
        <end position="871"/>
    </location>
</feature>
<keyword evidence="8" id="KW-0970">Cilium biogenesis/degradation</keyword>
<keyword evidence="10" id="KW-0234">DNA repair</keyword>
<dbReference type="SUPFAM" id="SSF51045">
    <property type="entry name" value="WW domain"/>
    <property type="match status" value="1"/>
</dbReference>
<dbReference type="SMART" id="SM00456">
    <property type="entry name" value="WW"/>
    <property type="match status" value="1"/>
</dbReference>
<name>A0AA88MZV4_CHASR</name>
<keyword evidence="21" id="KW-1185">Reference proteome</keyword>
<keyword evidence="5" id="KW-0132">Cell division</keyword>
<dbReference type="CDD" id="cd00201">
    <property type="entry name" value="WW"/>
    <property type="match status" value="1"/>
</dbReference>
<feature type="compositionally biased region" description="Basic and acidic residues" evidence="18">
    <location>
        <begin position="441"/>
        <end position="458"/>
    </location>
</feature>
<evidence type="ECO:0000256" key="16">
    <source>
        <dbReference type="ARBA" id="ARBA00067900"/>
    </source>
</evidence>
<feature type="compositionally biased region" description="Acidic residues" evidence="18">
    <location>
        <begin position="219"/>
        <end position="228"/>
    </location>
</feature>
<feature type="region of interest" description="Disordered" evidence="18">
    <location>
        <begin position="599"/>
        <end position="634"/>
    </location>
</feature>
<evidence type="ECO:0000256" key="9">
    <source>
        <dbReference type="ARBA" id="ARBA00023054"/>
    </source>
</evidence>
<feature type="region of interest" description="Disordered" evidence="18">
    <location>
        <begin position="325"/>
        <end position="529"/>
    </location>
</feature>
<feature type="coiled-coil region" evidence="17">
    <location>
        <begin position="1010"/>
        <end position="1044"/>
    </location>
</feature>
<reference evidence="20" key="1">
    <citation type="submission" date="2023-07" db="EMBL/GenBank/DDBJ databases">
        <title>Chromosome-level Genome Assembly of Striped Snakehead (Channa striata).</title>
        <authorList>
            <person name="Liu H."/>
        </authorList>
    </citation>
    <scope>NUCLEOTIDE SEQUENCE</scope>
    <source>
        <strain evidence="20">Gz</strain>
        <tissue evidence="20">Muscle</tissue>
    </source>
</reference>
<feature type="compositionally biased region" description="Basic residues" evidence="18">
    <location>
        <begin position="117"/>
        <end position="132"/>
    </location>
</feature>
<dbReference type="GO" id="GO:0005814">
    <property type="term" value="C:centriole"/>
    <property type="evidence" value="ECO:0007669"/>
    <property type="project" value="UniProtKB-SubCell"/>
</dbReference>
<proteinExistence type="predicted"/>
<evidence type="ECO:0000256" key="3">
    <source>
        <dbReference type="ARBA" id="ARBA00022490"/>
    </source>
</evidence>
<organism evidence="20 21">
    <name type="scientific">Channa striata</name>
    <name type="common">Snakehead murrel</name>
    <name type="synonym">Ophicephalus striatus</name>
    <dbReference type="NCBI Taxonomy" id="64152"/>
    <lineage>
        <taxon>Eukaryota</taxon>
        <taxon>Metazoa</taxon>
        <taxon>Chordata</taxon>
        <taxon>Craniata</taxon>
        <taxon>Vertebrata</taxon>
        <taxon>Euteleostomi</taxon>
        <taxon>Actinopterygii</taxon>
        <taxon>Neopterygii</taxon>
        <taxon>Teleostei</taxon>
        <taxon>Neoteleostei</taxon>
        <taxon>Acanthomorphata</taxon>
        <taxon>Anabantaria</taxon>
        <taxon>Anabantiformes</taxon>
        <taxon>Channoidei</taxon>
        <taxon>Channidae</taxon>
        <taxon>Channa</taxon>
    </lineage>
</organism>
<evidence type="ECO:0000256" key="2">
    <source>
        <dbReference type="ARBA" id="ARBA00004123"/>
    </source>
</evidence>
<evidence type="ECO:0000259" key="19">
    <source>
        <dbReference type="PROSITE" id="PS50020"/>
    </source>
</evidence>
<evidence type="ECO:0000256" key="8">
    <source>
        <dbReference type="ARBA" id="ARBA00022794"/>
    </source>
</evidence>
<sequence>MTAAALIGDQLILEEDFDENYIPSEQEIKEYAREIGIDPDNEPELLWLAREGLVAPLPPEWKPCQDVTNEIYYFNFSTGQSTWDHPCDEHYRLLVTQERERAQLTAAAGGTGAKKDKDKKKKKEKKEKKKKEPLKTSVGLSSALGPLPSPLGSLAPLRGVDAPGPGLLSGSAPSLWGSLGNSGGLEPLKTSLGGPQSSGVSSVLGRRQEERVCLTLPGFEDDDDDEEKISENEPSPRGSDRLLKNLHLDLDALGGGLQYEDSEASGAAPAEERTEPELQNLVLSGDNSPEQQSQQDSLTSKNSVESSTSIDVKLSEKILSIQDLSGTVSPLQIDDGEKIKEEEAEKKAETPKRHIVAEDKVSPRTHNVDRLILHQSSPSPHLSSLSHSEQGVEPQLKAADFGSSLGLQRPETSRGRLVRTSNTYLDDSEPLLQNPDNSVDVESRWKSFKDGEKKGRDKDEEDGDLEGAEREERSLTERKERERRNMEWEVEEERKKLMREKDEKISHLQEELRREEEEEEKKLEEESKERLRILRQQILSKRREEEARLTEESDRSLEEFRQSLQNEREKQQQKLREESEAMLKELRISLEEERAAELDKLEAQKRQDIERLKADSEAELQEKRRRLQEEKEEKLNSLRQEVKITETRKGLMSPRPEQHLADYQRELADVLQEVREEVQRDHERRLAQLREDHRREMNNIREKHMDEETVQRERLLSSLREDRERLQASHTVQLEKLCLQLDTQLQKARLSHSRKESDLQDLADQLELRAKELKNQEAMLQAKAADLKRRRKKLEGEEEDIDREIEALPRLIQERDHLKEELQRMREEKHQAQELIQRAREEKCKAKEDEERLREEMDKAREESRGAQQDRERLESRLALLQERCDCLSQRVSELEQSEGASTSQRQEHKREQKKTDKAQVTAPSGDTRDSSLHVQDLDDPLLSPVLDSNSSTDDFRRYISSHGASIHKSKLFLERESSRLMERQAALRGVQNSYPQDPNQGGGVTEEIIRSLQQEARELQKTVQRRNSLLQRKEDQLQQLESSVGEEPLFEELSRLAGEKKVMFDVTDSDLSSSVEPPDLTGRPTVPAKVQEFESLQQMSGQLNTVVNALVSLAQKQSSTPHTGFPLSPSQPPASISVPVMSQMHTLGAGPLAPPPPVRLSESSWNWAPQCSAAATPLYSTPISSGIRASEDLINSRWSQIFPGAAVDPIASSTTRTSSAYSSYTPASEHVRSQWSTQNSAQIDDQRLKGLIDGNKKWLEMRKKDTSIPLFTRYPAASSKSGLVQLGLDDKNEIRVYHY</sequence>
<feature type="region of interest" description="Disordered" evidence="18">
    <location>
        <begin position="254"/>
        <end position="309"/>
    </location>
</feature>
<dbReference type="InterPro" id="IPR001202">
    <property type="entry name" value="WW_dom"/>
</dbReference>
<dbReference type="PANTHER" id="PTHR18902:SF27">
    <property type="entry name" value="CENTROSOMAL PROTEIN OF 164 KDA"/>
    <property type="match status" value="1"/>
</dbReference>
<feature type="region of interest" description="Disordered" evidence="18">
    <location>
        <begin position="542"/>
        <end position="578"/>
    </location>
</feature>
<evidence type="ECO:0000256" key="4">
    <source>
        <dbReference type="ARBA" id="ARBA00022553"/>
    </source>
</evidence>
<comment type="subcellular location">
    <subcellularLocation>
        <location evidence="1">Cytoplasm</location>
        <location evidence="1">Cytoskeleton</location>
        <location evidence="1">Microtubule organizing center</location>
        <location evidence="1">Centrosome</location>
        <location evidence="1">Centriole</location>
    </subcellularLocation>
    <subcellularLocation>
        <location evidence="2">Nucleus</location>
    </subcellularLocation>
</comment>
<dbReference type="FunFam" id="3.30.1470.10:FF:000001">
    <property type="entry name" value="Centrosomal protein of 164 kDa"/>
    <property type="match status" value="1"/>
</dbReference>
<keyword evidence="12" id="KW-0539">Nucleus</keyword>
<evidence type="ECO:0000256" key="1">
    <source>
        <dbReference type="ARBA" id="ARBA00004114"/>
    </source>
</evidence>
<dbReference type="Proteomes" id="UP001187415">
    <property type="component" value="Unassembled WGS sequence"/>
</dbReference>
<dbReference type="GO" id="GO:0005813">
    <property type="term" value="C:centrosome"/>
    <property type="evidence" value="ECO:0007669"/>
    <property type="project" value="TreeGrafter"/>
</dbReference>
<dbReference type="EMBL" id="JAUPFM010000007">
    <property type="protein sequence ID" value="KAK2846936.1"/>
    <property type="molecule type" value="Genomic_DNA"/>
</dbReference>
<feature type="domain" description="WW" evidence="19">
    <location>
        <begin position="55"/>
        <end position="88"/>
    </location>
</feature>
<keyword evidence="6" id="KW-0227">DNA damage</keyword>
<dbReference type="PROSITE" id="PS50020">
    <property type="entry name" value="WW_DOMAIN_2"/>
    <property type="match status" value="1"/>
</dbReference>
<protein>
    <recommendedName>
        <fullName evidence="16">Centrosomal protein of 164 kDa</fullName>
    </recommendedName>
</protein>
<dbReference type="GO" id="GO:0005634">
    <property type="term" value="C:nucleus"/>
    <property type="evidence" value="ECO:0007669"/>
    <property type="project" value="UniProtKB-SubCell"/>
</dbReference>
<keyword evidence="9 17" id="KW-0175">Coiled coil</keyword>
<dbReference type="GO" id="GO:0060271">
    <property type="term" value="P:cilium assembly"/>
    <property type="evidence" value="ECO:0007669"/>
    <property type="project" value="TreeGrafter"/>
</dbReference>
<keyword evidence="13" id="KW-0131">Cell cycle</keyword>
<feature type="compositionally biased region" description="Low complexity" evidence="18">
    <location>
        <begin position="376"/>
        <end position="388"/>
    </location>
</feature>
<evidence type="ECO:0000256" key="14">
    <source>
        <dbReference type="ARBA" id="ARBA00056906"/>
    </source>
</evidence>
<gene>
    <name evidence="20" type="ORF">Q5P01_009935</name>
</gene>
<evidence type="ECO:0000313" key="21">
    <source>
        <dbReference type="Proteomes" id="UP001187415"/>
    </source>
</evidence>
<dbReference type="Pfam" id="PF00397">
    <property type="entry name" value="WW"/>
    <property type="match status" value="1"/>
</dbReference>
<keyword evidence="4" id="KW-0597">Phosphoprotein</keyword>
<evidence type="ECO:0000256" key="11">
    <source>
        <dbReference type="ARBA" id="ARBA00023212"/>
    </source>
</evidence>
<evidence type="ECO:0000313" key="20">
    <source>
        <dbReference type="EMBL" id="KAK2846936.1"/>
    </source>
</evidence>
<comment type="caution">
    <text evidence="20">The sequence shown here is derived from an EMBL/GenBank/DDBJ whole genome shotgun (WGS) entry which is preliminary data.</text>
</comment>
<dbReference type="InterPro" id="IPR036020">
    <property type="entry name" value="WW_dom_sf"/>
</dbReference>
<dbReference type="GO" id="GO:0097539">
    <property type="term" value="C:ciliary transition fiber"/>
    <property type="evidence" value="ECO:0007669"/>
    <property type="project" value="TreeGrafter"/>
</dbReference>
<dbReference type="PROSITE" id="PS01159">
    <property type="entry name" value="WW_DOMAIN_1"/>
    <property type="match status" value="1"/>
</dbReference>
<evidence type="ECO:0000256" key="5">
    <source>
        <dbReference type="ARBA" id="ARBA00022618"/>
    </source>
</evidence>
<dbReference type="CDD" id="cd06503">
    <property type="entry name" value="ATP-synt_Fo_b"/>
    <property type="match status" value="1"/>
</dbReference>
<evidence type="ECO:0000256" key="13">
    <source>
        <dbReference type="ARBA" id="ARBA00023306"/>
    </source>
</evidence>
<feature type="compositionally biased region" description="Basic and acidic residues" evidence="18">
    <location>
        <begin position="467"/>
        <end position="529"/>
    </location>
</feature>
<evidence type="ECO:0000256" key="18">
    <source>
        <dbReference type="SAM" id="MobiDB-lite"/>
    </source>
</evidence>
<feature type="region of interest" description="Disordered" evidence="18">
    <location>
        <begin position="895"/>
        <end position="952"/>
    </location>
</feature>
<feature type="region of interest" description="Disordered" evidence="18">
    <location>
        <begin position="104"/>
        <end position="242"/>
    </location>
</feature>
<feature type="compositionally biased region" description="Low complexity" evidence="18">
    <location>
        <begin position="941"/>
        <end position="952"/>
    </location>
</feature>
<evidence type="ECO:0000256" key="10">
    <source>
        <dbReference type="ARBA" id="ARBA00023204"/>
    </source>
</evidence>
<dbReference type="Gene3D" id="3.30.1470.10">
    <property type="entry name" value="Photosystem I PsaD, reaction center subunit II"/>
    <property type="match status" value="1"/>
</dbReference>
<comment type="function">
    <text evidence="14">Plays a role in microtubule organization and/or maintenance for the formation of primary cilia (PC), a microtubule-based structure that protrudes from the surface of epithelial cells. Plays a critical role in G2/M checkpoint and nuclear divisions. A key player in the DNA damage-activated ATR/ATM signaling cascade since it is required for the proper phosphorylation of H2AX, RPA, CHEK2 and CHEK1. Plays a critical role in chromosome segregation, acting as a mediator required for the maintenance of genomic stability through modulation of MDC1, RPA and CHEK1.</text>
</comment>
<feature type="compositionally biased region" description="Polar residues" evidence="18">
    <location>
        <begin position="281"/>
        <end position="309"/>
    </location>
</feature>
<evidence type="ECO:0000256" key="6">
    <source>
        <dbReference type="ARBA" id="ARBA00022763"/>
    </source>
</evidence>
<evidence type="ECO:0000256" key="17">
    <source>
        <dbReference type="SAM" id="Coils"/>
    </source>
</evidence>
<feature type="compositionally biased region" description="Basic and acidic residues" evidence="18">
    <location>
        <begin position="906"/>
        <end position="918"/>
    </location>
</feature>
<feature type="compositionally biased region" description="Low complexity" evidence="18">
    <location>
        <begin position="139"/>
        <end position="157"/>
    </location>
</feature>
<evidence type="ECO:0000256" key="15">
    <source>
        <dbReference type="ARBA" id="ARBA00061715"/>
    </source>
</evidence>
<dbReference type="PANTHER" id="PTHR18902">
    <property type="entry name" value="NUCLEAR MITOTIC APPARATUS PROTEIN 1-RELATED"/>
    <property type="match status" value="1"/>
</dbReference>
<dbReference type="GO" id="GO:0006281">
    <property type="term" value="P:DNA repair"/>
    <property type="evidence" value="ECO:0007669"/>
    <property type="project" value="UniProtKB-KW"/>
</dbReference>
<keyword evidence="7" id="KW-0498">Mitosis</keyword>
<evidence type="ECO:0000256" key="12">
    <source>
        <dbReference type="ARBA" id="ARBA00023242"/>
    </source>
</evidence>
<accession>A0AA88MZV4</accession>
<keyword evidence="11" id="KW-0206">Cytoskeleton</keyword>
<dbReference type="GO" id="GO:0051301">
    <property type="term" value="P:cell division"/>
    <property type="evidence" value="ECO:0007669"/>
    <property type="project" value="UniProtKB-KW"/>
</dbReference>
<keyword evidence="3" id="KW-0963">Cytoplasm</keyword>
<comment type="subunit">
    <text evidence="15">Interacts (via N-terminus) with ATRIP. Interacts with ATM, ATR and MDC1. Interacts with XPA (via N-terminus) upon UV irradiation. Interacts with CEP83, CCDC92, TTBK2, DVL3, NPHP3 and weakly with NPHP4. Interacts with DZIP1.</text>
</comment>